<dbReference type="GO" id="GO:0003995">
    <property type="term" value="F:acyl-CoA dehydrogenase activity"/>
    <property type="evidence" value="ECO:0007669"/>
    <property type="project" value="TreeGrafter"/>
</dbReference>
<keyword evidence="3" id="KW-0285">Flavoprotein</keyword>
<comment type="cofactor">
    <cofactor evidence="1">
        <name>FAD</name>
        <dbReference type="ChEBI" id="CHEBI:57692"/>
    </cofactor>
</comment>
<dbReference type="EMBL" id="FODS01000016">
    <property type="protein sequence ID" value="SEO92209.1"/>
    <property type="molecule type" value="Genomic_DNA"/>
</dbReference>
<feature type="domain" description="Acyl-CoA dehydrogenase/oxidase C-terminal" evidence="6">
    <location>
        <begin position="210"/>
        <end position="349"/>
    </location>
</feature>
<dbReference type="OrthoDB" id="7328575at2"/>
<dbReference type="AlphaFoldDB" id="A0A1H8TMC5"/>
<keyword evidence="4" id="KW-0274">FAD</keyword>
<evidence type="ECO:0000259" key="6">
    <source>
        <dbReference type="Pfam" id="PF00441"/>
    </source>
</evidence>
<dbReference type="Pfam" id="PF00441">
    <property type="entry name" value="Acyl-CoA_dh_1"/>
    <property type="match status" value="1"/>
</dbReference>
<dbReference type="InterPro" id="IPR037069">
    <property type="entry name" value="AcylCoA_DH/ox_N_sf"/>
</dbReference>
<feature type="domain" description="Acyl-CoA dehydrogenase/oxidase N-terminal" evidence="7">
    <location>
        <begin position="6"/>
        <end position="103"/>
    </location>
</feature>
<dbReference type="SUPFAM" id="SSF47203">
    <property type="entry name" value="Acyl-CoA dehydrogenase C-terminal domain-like"/>
    <property type="match status" value="1"/>
</dbReference>
<evidence type="ECO:0000256" key="4">
    <source>
        <dbReference type="ARBA" id="ARBA00022827"/>
    </source>
</evidence>
<name>A0A1H8TMC5_9RHOB</name>
<reference evidence="8 9" key="1">
    <citation type="submission" date="2016-10" db="EMBL/GenBank/DDBJ databases">
        <authorList>
            <person name="de Groot N.N."/>
        </authorList>
    </citation>
    <scope>NUCLEOTIDE SEQUENCE [LARGE SCALE GENOMIC DNA]</scope>
    <source>
        <strain evidence="8 9">DSM 27842</strain>
    </source>
</reference>
<dbReference type="PANTHER" id="PTHR43884:SF20">
    <property type="entry name" value="ACYL-COA DEHYDROGENASE FADE28"/>
    <property type="match status" value="1"/>
</dbReference>
<dbReference type="CDD" id="cd00567">
    <property type="entry name" value="ACAD"/>
    <property type="match status" value="1"/>
</dbReference>
<dbReference type="RefSeq" id="WP_093119149.1">
    <property type="nucleotide sequence ID" value="NZ_FODS01000016.1"/>
</dbReference>
<evidence type="ECO:0000256" key="5">
    <source>
        <dbReference type="ARBA" id="ARBA00023002"/>
    </source>
</evidence>
<dbReference type="SUPFAM" id="SSF56645">
    <property type="entry name" value="Acyl-CoA dehydrogenase NM domain-like"/>
    <property type="match status" value="1"/>
</dbReference>
<evidence type="ECO:0000256" key="1">
    <source>
        <dbReference type="ARBA" id="ARBA00001974"/>
    </source>
</evidence>
<dbReference type="GO" id="GO:0050660">
    <property type="term" value="F:flavin adenine dinucleotide binding"/>
    <property type="evidence" value="ECO:0007669"/>
    <property type="project" value="InterPro"/>
</dbReference>
<accession>A0A1H8TMC5</accession>
<dbReference type="STRING" id="569882.SAMN04490248_11632"/>
<evidence type="ECO:0000256" key="2">
    <source>
        <dbReference type="ARBA" id="ARBA00009347"/>
    </source>
</evidence>
<evidence type="ECO:0000259" key="7">
    <source>
        <dbReference type="Pfam" id="PF02771"/>
    </source>
</evidence>
<keyword evidence="9" id="KW-1185">Reference proteome</keyword>
<evidence type="ECO:0000256" key="3">
    <source>
        <dbReference type="ARBA" id="ARBA00022630"/>
    </source>
</evidence>
<dbReference type="InterPro" id="IPR009075">
    <property type="entry name" value="AcylCo_DH/oxidase_C"/>
</dbReference>
<comment type="similarity">
    <text evidence="2">Belongs to the acyl-CoA dehydrogenase family.</text>
</comment>
<dbReference type="InterPro" id="IPR013786">
    <property type="entry name" value="AcylCoA_DH/ox_N"/>
</dbReference>
<keyword evidence="5" id="KW-0560">Oxidoreductase</keyword>
<protein>
    <submittedName>
        <fullName evidence="8">Acyl-CoA dehydrogenase</fullName>
    </submittedName>
</protein>
<evidence type="ECO:0000313" key="9">
    <source>
        <dbReference type="Proteomes" id="UP000198893"/>
    </source>
</evidence>
<dbReference type="PANTHER" id="PTHR43884">
    <property type="entry name" value="ACYL-COA DEHYDROGENASE"/>
    <property type="match status" value="1"/>
</dbReference>
<sequence>MQFEMSDDRQMLQDMLRRYLSENYDILHRNAVAYAAPFHDPDRWRALAELGVLQALAPEAAGGFGGEGFDIAAVFEALGGALCPEPVLPVAMAAPLLMAAGSDLETLLDGTRRYGVAIGEAEAPYSLSGRRASHEKGRLTGRKSVVYGGGIAESLLVAARHEGGGIGLYEVDAADAQILPYGMIDGGGAAEVVLEQTPATCLIEDAEAALQEALDFGALALCAEAVGAMDAVQAMLLEYLKTRRQFGVPIGKFQVLQHRAVDLAVEIEQARSITILAASRMKEPDRSRHVAMAKALIGQVAVLVAEEAIQMHGGIAMTWEAPVSHYAKRLVMLDAQLGDRDHHLRRLAAGYANQG</sequence>
<proteinExistence type="inferred from homology"/>
<dbReference type="Gene3D" id="1.10.540.10">
    <property type="entry name" value="Acyl-CoA dehydrogenase/oxidase, N-terminal domain"/>
    <property type="match status" value="1"/>
</dbReference>
<dbReference type="Gene3D" id="1.20.140.10">
    <property type="entry name" value="Butyryl-CoA Dehydrogenase, subunit A, domain 3"/>
    <property type="match status" value="1"/>
</dbReference>
<dbReference type="InterPro" id="IPR036250">
    <property type="entry name" value="AcylCo_DH-like_C"/>
</dbReference>
<dbReference type="InterPro" id="IPR009100">
    <property type="entry name" value="AcylCoA_DH/oxidase_NM_dom_sf"/>
</dbReference>
<evidence type="ECO:0000313" key="8">
    <source>
        <dbReference type="EMBL" id="SEO92209.1"/>
    </source>
</evidence>
<dbReference type="Proteomes" id="UP000198893">
    <property type="component" value="Unassembled WGS sequence"/>
</dbReference>
<gene>
    <name evidence="8" type="ORF">SAMN04490248_11632</name>
</gene>
<organism evidence="8 9">
    <name type="scientific">Salinihabitans flavidus</name>
    <dbReference type="NCBI Taxonomy" id="569882"/>
    <lineage>
        <taxon>Bacteria</taxon>
        <taxon>Pseudomonadati</taxon>
        <taxon>Pseudomonadota</taxon>
        <taxon>Alphaproteobacteria</taxon>
        <taxon>Rhodobacterales</taxon>
        <taxon>Roseobacteraceae</taxon>
        <taxon>Salinihabitans</taxon>
    </lineage>
</organism>
<dbReference type="Pfam" id="PF02771">
    <property type="entry name" value="Acyl-CoA_dh_N"/>
    <property type="match status" value="1"/>
</dbReference>